<sequence>MDGISGRADQDHVCHDEEPWPSYGSGHSRHPSWMEVITSAQASLNSTTSPVDDNRLPPLVSMIGDRDGGFFGRSNLMHRPLETTLPPITGTVSAPESSKTSPKGHLAPKVATGGDISARRPNDPEPCSPTRPRHVPVETYCTACSRCARVESLIQGTLLRALELDTEIRAASRGSSQRESPAESARILSEITSQRQSAGAQVPNEAERSLQLTMSVVVSGTRLISELRRAYPSMPDILAMTAGYLEGLSSTDQTMSSFASLSDQPGRLDGNEIEQGGHHSPIGTPLSPFHALDSTHGKFFAASQDGKCREGVPGALHSACQEITPNQPLASSAAHARQGREIGIPTAPTVTEDTSHTTPVHSAPLWDIQSQLRAKTLALQARERAYDRLLADCSRQHGKFCLLERMMNVSNHKIEELSQDRIQLQCQIEMLEAQVEKLAKQKEESHRQSVTSGSQYMQIMAMSTQLQAQGAVDRRRWKSEKEEWNKEKNMLKDKLRDLQRQVELWSGLPE</sequence>
<keyword evidence="4" id="KW-1185">Reference proteome</keyword>
<feature type="compositionally biased region" description="Polar residues" evidence="2">
    <location>
        <begin position="90"/>
        <end position="101"/>
    </location>
</feature>
<organism evidence="3 4">
    <name type="scientific">Polytolypa hystricis (strain UAMH7299)</name>
    <dbReference type="NCBI Taxonomy" id="1447883"/>
    <lineage>
        <taxon>Eukaryota</taxon>
        <taxon>Fungi</taxon>
        <taxon>Dikarya</taxon>
        <taxon>Ascomycota</taxon>
        <taxon>Pezizomycotina</taxon>
        <taxon>Eurotiomycetes</taxon>
        <taxon>Eurotiomycetidae</taxon>
        <taxon>Onygenales</taxon>
        <taxon>Onygenales incertae sedis</taxon>
        <taxon>Polytolypa</taxon>
    </lineage>
</organism>
<reference evidence="3 4" key="1">
    <citation type="submission" date="2017-10" db="EMBL/GenBank/DDBJ databases">
        <title>Comparative genomics in systemic dimorphic fungi from Ajellomycetaceae.</title>
        <authorList>
            <person name="Munoz J.F."/>
            <person name="Mcewen J.G."/>
            <person name="Clay O.K."/>
            <person name="Cuomo C.A."/>
        </authorList>
    </citation>
    <scope>NUCLEOTIDE SEQUENCE [LARGE SCALE GENOMIC DNA]</scope>
    <source>
        <strain evidence="3 4">UAMH7299</strain>
    </source>
</reference>
<proteinExistence type="predicted"/>
<feature type="compositionally biased region" description="Basic and acidic residues" evidence="2">
    <location>
        <begin position="8"/>
        <end position="18"/>
    </location>
</feature>
<feature type="coiled-coil region" evidence="1">
    <location>
        <begin position="474"/>
        <end position="501"/>
    </location>
</feature>
<feature type="region of interest" description="Disordered" evidence="2">
    <location>
        <begin position="1"/>
        <end position="28"/>
    </location>
</feature>
<comment type="caution">
    <text evidence="3">The sequence shown here is derived from an EMBL/GenBank/DDBJ whole genome shotgun (WGS) entry which is preliminary data.</text>
</comment>
<dbReference type="OrthoDB" id="5427204at2759"/>
<feature type="coiled-coil region" evidence="1">
    <location>
        <begin position="414"/>
        <end position="448"/>
    </location>
</feature>
<accession>A0A2B7YNN5</accession>
<dbReference type="AlphaFoldDB" id="A0A2B7YNN5"/>
<evidence type="ECO:0000256" key="1">
    <source>
        <dbReference type="SAM" id="Coils"/>
    </source>
</evidence>
<gene>
    <name evidence="3" type="ORF">AJ80_02682</name>
</gene>
<protein>
    <submittedName>
        <fullName evidence="3">Uncharacterized protein</fullName>
    </submittedName>
</protein>
<dbReference type="Proteomes" id="UP000224634">
    <property type="component" value="Unassembled WGS sequence"/>
</dbReference>
<dbReference type="STRING" id="1447883.A0A2B7YNN5"/>
<feature type="region of interest" description="Disordered" evidence="2">
    <location>
        <begin position="81"/>
        <end position="131"/>
    </location>
</feature>
<keyword evidence="1" id="KW-0175">Coiled coil</keyword>
<evidence type="ECO:0000256" key="2">
    <source>
        <dbReference type="SAM" id="MobiDB-lite"/>
    </source>
</evidence>
<evidence type="ECO:0000313" key="4">
    <source>
        <dbReference type="Proteomes" id="UP000224634"/>
    </source>
</evidence>
<dbReference type="EMBL" id="PDNA01000026">
    <property type="protein sequence ID" value="PGH23266.1"/>
    <property type="molecule type" value="Genomic_DNA"/>
</dbReference>
<name>A0A2B7YNN5_POLH7</name>
<evidence type="ECO:0000313" key="3">
    <source>
        <dbReference type="EMBL" id="PGH23266.1"/>
    </source>
</evidence>